<organism evidence="3 4">
    <name type="scientific">Tritrichomonas foetus</name>
    <dbReference type="NCBI Taxonomy" id="1144522"/>
    <lineage>
        <taxon>Eukaryota</taxon>
        <taxon>Metamonada</taxon>
        <taxon>Parabasalia</taxon>
        <taxon>Tritrichomonadida</taxon>
        <taxon>Tritrichomonadidae</taxon>
        <taxon>Tritrichomonas</taxon>
    </lineage>
</organism>
<dbReference type="VEuPathDB" id="TrichDB:TRFO_16426"/>
<comment type="caution">
    <text evidence="3">The sequence shown here is derived from an EMBL/GenBank/DDBJ whole genome shotgun (WGS) entry which is preliminary data.</text>
</comment>
<dbReference type="InterPro" id="IPR038209">
    <property type="entry name" value="CKK_dom_sf"/>
</dbReference>
<sequence length="760" mass="87619">MTYSSRQRREINNEYELFSGFTGRKVIGFTDIESPPKKYIKRNINKSELPEESRGKKNSQASKSKSETKSNISTQKTSESHHFREPLKTTNGQNKQLKINEKYDFDQCPSSPPKKKVTKHAAPLQGAVIQKVDYPLHKIKKQKKSPIKNNQENDLESQRLMELAAKYSQFLKERLSKNIANNSKPTNGNITDNNTATDNIQQQPTDKPIEKKRLVKFNDNIFKPNKSCLKKQGMSQNQNINPNNCQKADGSKANDEKRCKKLVIEPTITYSVDSQEVMFDGDSNDHMQKANNNVVPETNGKVEIEIKENHIETPRKPEVSNNTISDDNIETLNDDQQQNNSNDDIGDDDDDFVNLVPKKPPVPTRYDLNELQEKNECNLKNTKLVENESDCDHEGFISLYDLMKKKNELDQRLNNTLESPNKISSKPTERFNNSPVLDDADYVQLDMTNMQRATSNDENKEFSSKKHDKILINEDSLNPSDFFPKKRFFEMSDSDSENIASMTQSPKEKNDDNYPDVISSSPILSKIKDNIYSEPISNTSATKPIPRVTWDISNCPPPRARITNNFNHHIYDDDDYNNDYSNNYHQEEVDLNSVTDFSKAIKLPKDFIINFNESEQSYETLDNNSFSNRKYGHDDDDDDDDDFYFQDEEDRNDCIPNFSRMLSFLRHKLDTKQLAEVVEVMNQNKSKHFVLSISTSSQKIDAVYVLRSDLKFARLIWGEGLSKVFQDDVAIFYQLNIASKRFEPLKITEFTPDFDAFLID</sequence>
<accession>A0A1J4KUT8</accession>
<feature type="region of interest" description="Disordered" evidence="1">
    <location>
        <begin position="308"/>
        <end position="349"/>
    </location>
</feature>
<dbReference type="AlphaFoldDB" id="A0A1J4KUT8"/>
<feature type="region of interest" description="Disordered" evidence="1">
    <location>
        <begin position="494"/>
        <end position="515"/>
    </location>
</feature>
<feature type="compositionally biased region" description="Low complexity" evidence="1">
    <location>
        <begin position="186"/>
        <end position="200"/>
    </location>
</feature>
<dbReference type="InterPro" id="IPR011033">
    <property type="entry name" value="PRC_barrel-like_sf"/>
</dbReference>
<dbReference type="SUPFAM" id="SSF50346">
    <property type="entry name" value="PRC-barrel domain"/>
    <property type="match status" value="1"/>
</dbReference>
<evidence type="ECO:0000259" key="2">
    <source>
        <dbReference type="PROSITE" id="PS51508"/>
    </source>
</evidence>
<dbReference type="EMBL" id="MLAK01000526">
    <property type="protein sequence ID" value="OHT13438.1"/>
    <property type="molecule type" value="Genomic_DNA"/>
</dbReference>
<feature type="compositionally biased region" description="Polar residues" evidence="1">
    <location>
        <begin position="88"/>
        <end position="97"/>
    </location>
</feature>
<protein>
    <recommendedName>
        <fullName evidence="2">CKK domain-containing protein</fullName>
    </recommendedName>
</protein>
<dbReference type="InterPro" id="IPR014797">
    <property type="entry name" value="CKK_CAMSAP"/>
</dbReference>
<dbReference type="GO" id="GO:0008017">
    <property type="term" value="F:microtubule binding"/>
    <property type="evidence" value="ECO:0007669"/>
    <property type="project" value="InterPro"/>
</dbReference>
<evidence type="ECO:0000313" key="3">
    <source>
        <dbReference type="EMBL" id="OHT13438.1"/>
    </source>
</evidence>
<reference evidence="3" key="1">
    <citation type="submission" date="2016-10" db="EMBL/GenBank/DDBJ databases">
        <authorList>
            <person name="Benchimol M."/>
            <person name="Almeida L.G."/>
            <person name="Vasconcelos A.T."/>
            <person name="Perreira-Neves A."/>
            <person name="Rosa I.A."/>
            <person name="Tasca T."/>
            <person name="Bogo M.R."/>
            <person name="de Souza W."/>
        </authorList>
    </citation>
    <scope>NUCLEOTIDE SEQUENCE [LARGE SCALE GENOMIC DNA]</scope>
    <source>
        <strain evidence="3">K</strain>
    </source>
</reference>
<gene>
    <name evidence="3" type="ORF">TRFO_16426</name>
</gene>
<dbReference type="RefSeq" id="XP_068366574.1">
    <property type="nucleotide sequence ID" value="XM_068498966.1"/>
</dbReference>
<feature type="compositionally biased region" description="Basic and acidic residues" evidence="1">
    <location>
        <begin position="78"/>
        <end position="87"/>
    </location>
</feature>
<keyword evidence="4" id="KW-1185">Reference proteome</keyword>
<feature type="compositionally biased region" description="Basic and acidic residues" evidence="1">
    <location>
        <begin position="308"/>
        <end position="318"/>
    </location>
</feature>
<feature type="compositionally biased region" description="Polar residues" evidence="1">
    <location>
        <begin position="233"/>
        <end position="246"/>
    </location>
</feature>
<feature type="compositionally biased region" description="Low complexity" evidence="1">
    <location>
        <begin position="334"/>
        <end position="343"/>
    </location>
</feature>
<feature type="region of interest" description="Disordered" evidence="1">
    <location>
        <begin position="178"/>
        <end position="209"/>
    </location>
</feature>
<feature type="region of interest" description="Disordered" evidence="1">
    <location>
        <begin position="32"/>
        <end position="121"/>
    </location>
</feature>
<dbReference type="PROSITE" id="PS51508">
    <property type="entry name" value="CKK"/>
    <property type="match status" value="1"/>
</dbReference>
<dbReference type="Proteomes" id="UP000179807">
    <property type="component" value="Unassembled WGS sequence"/>
</dbReference>
<feature type="compositionally biased region" description="Polar residues" evidence="1">
    <location>
        <begin position="58"/>
        <end position="77"/>
    </location>
</feature>
<feature type="region of interest" description="Disordered" evidence="1">
    <location>
        <begin position="233"/>
        <end position="252"/>
    </location>
</feature>
<dbReference type="GeneID" id="94833670"/>
<proteinExistence type="predicted"/>
<name>A0A1J4KUT8_9EUKA</name>
<evidence type="ECO:0000256" key="1">
    <source>
        <dbReference type="SAM" id="MobiDB-lite"/>
    </source>
</evidence>
<dbReference type="Gene3D" id="3.10.20.360">
    <property type="entry name" value="CKK domain"/>
    <property type="match status" value="1"/>
</dbReference>
<evidence type="ECO:0000313" key="4">
    <source>
        <dbReference type="Proteomes" id="UP000179807"/>
    </source>
</evidence>
<feature type="domain" description="CKK" evidence="2">
    <location>
        <begin position="640"/>
        <end position="760"/>
    </location>
</feature>